<dbReference type="RefSeq" id="WP_310020726.1">
    <property type="nucleotide sequence ID" value="NZ_JAVDUM010000009.1"/>
</dbReference>
<protein>
    <recommendedName>
        <fullName evidence="3">Phage tail protein</fullName>
    </recommendedName>
</protein>
<gene>
    <name evidence="1" type="ORF">J2Y69_002291</name>
</gene>
<name>A0ABU1SDJ2_9MICO</name>
<keyword evidence="2" id="KW-1185">Reference proteome</keyword>
<evidence type="ECO:0008006" key="3">
    <source>
        <dbReference type="Google" id="ProtNLM"/>
    </source>
</evidence>
<proteinExistence type="predicted"/>
<evidence type="ECO:0000313" key="1">
    <source>
        <dbReference type="EMBL" id="MDR6867687.1"/>
    </source>
</evidence>
<dbReference type="EMBL" id="JAVDUM010000009">
    <property type="protein sequence ID" value="MDR6867687.1"/>
    <property type="molecule type" value="Genomic_DNA"/>
</dbReference>
<reference evidence="1 2" key="1">
    <citation type="submission" date="2023-07" db="EMBL/GenBank/DDBJ databases">
        <title>Sorghum-associated microbial communities from plants grown in Nebraska, USA.</title>
        <authorList>
            <person name="Schachtman D."/>
        </authorList>
    </citation>
    <scope>NUCLEOTIDE SEQUENCE [LARGE SCALE GENOMIC DNA]</scope>
    <source>
        <strain evidence="1 2">2980</strain>
    </source>
</reference>
<comment type="caution">
    <text evidence="1">The sequence shown here is derived from an EMBL/GenBank/DDBJ whole genome shotgun (WGS) entry which is preliminary data.</text>
</comment>
<sequence>MMDAGAIVRFGSLTAYGDRYRGRGFHLVDMEGMVKPPAVKRERLDRPSSDGQFTTPAFLQGRVGGFAGFCVAPTHTVLETMADRLRNLITQQITVTLEYPGVRMHGQGVVTDVQFTPHGFAPEGTWMVEVEFDDPFLYGETRTFPAGVEAIQRGTRPAWPVHTVTGASFWGYTITGPSGRRIAITRPLVAGHPHTINTATGGLLVDGVRVQGGVTVWEPWTIGPSIPGVTHTLSAEATASLTTAVTDTYA</sequence>
<accession>A0ABU1SDJ2</accession>
<evidence type="ECO:0000313" key="2">
    <source>
        <dbReference type="Proteomes" id="UP001259347"/>
    </source>
</evidence>
<organism evidence="1 2">
    <name type="scientific">Microbacterium resistens</name>
    <dbReference type="NCBI Taxonomy" id="156977"/>
    <lineage>
        <taxon>Bacteria</taxon>
        <taxon>Bacillati</taxon>
        <taxon>Actinomycetota</taxon>
        <taxon>Actinomycetes</taxon>
        <taxon>Micrococcales</taxon>
        <taxon>Microbacteriaceae</taxon>
        <taxon>Microbacterium</taxon>
    </lineage>
</organism>
<dbReference type="Proteomes" id="UP001259347">
    <property type="component" value="Unassembled WGS sequence"/>
</dbReference>